<protein>
    <recommendedName>
        <fullName evidence="2">HTH cro/C1-type domain-containing protein</fullName>
    </recommendedName>
</protein>
<dbReference type="InterPro" id="IPR001387">
    <property type="entry name" value="Cro/C1-type_HTH"/>
</dbReference>
<gene>
    <name evidence="3" type="ORF">Cco03nite_28060</name>
</gene>
<feature type="domain" description="HTH cro/C1-type" evidence="2">
    <location>
        <begin position="37"/>
        <end position="97"/>
    </location>
</feature>
<evidence type="ECO:0000259" key="2">
    <source>
        <dbReference type="PROSITE" id="PS50943"/>
    </source>
</evidence>
<dbReference type="EMBL" id="BONI01000020">
    <property type="protein sequence ID" value="GIG06106.1"/>
    <property type="molecule type" value="Genomic_DNA"/>
</dbReference>
<name>A0A8J3P6Q9_9ACTN</name>
<reference evidence="3 4" key="1">
    <citation type="submission" date="2021-01" db="EMBL/GenBank/DDBJ databases">
        <title>Whole genome shotgun sequence of Catellatospora coxensis NBRC 107359.</title>
        <authorList>
            <person name="Komaki H."/>
            <person name="Tamura T."/>
        </authorList>
    </citation>
    <scope>NUCLEOTIDE SEQUENCE [LARGE SCALE GENOMIC DNA]</scope>
    <source>
        <strain evidence="3 4">NBRC 107359</strain>
    </source>
</reference>
<keyword evidence="4" id="KW-1185">Reference proteome</keyword>
<organism evidence="3 4">
    <name type="scientific">Catellatospora coxensis</name>
    <dbReference type="NCBI Taxonomy" id="310354"/>
    <lineage>
        <taxon>Bacteria</taxon>
        <taxon>Bacillati</taxon>
        <taxon>Actinomycetota</taxon>
        <taxon>Actinomycetes</taxon>
        <taxon>Micromonosporales</taxon>
        <taxon>Micromonosporaceae</taxon>
        <taxon>Catellatospora</taxon>
    </lineage>
</organism>
<sequence>MEQAYDAAPTSPQGRADAESTGSDWAARVTRVVASQIKYWRLRRGLSAKQLSDRTDDLGFRVPRTVIANLETGRRDAVGVAEILILAAALDIPPTMLVTPIGLQEAMEVLPGIEVPPWLGRGWILGARHPDYETFSHAGWQDGRRAIALYDIHRLLVQEHRRIQDRIKRLTENDSLDGDDLGLFEDSRRGRTTLLHHAVQELAYSLDRIRQHRRLIEAEGFLLPVLPPGLSVDVRGSESTGRHHADETSATDVPPQVPASTLLPPVLFDELKSRAAGPASDSMK</sequence>
<dbReference type="GO" id="GO:0003677">
    <property type="term" value="F:DNA binding"/>
    <property type="evidence" value="ECO:0007669"/>
    <property type="project" value="InterPro"/>
</dbReference>
<proteinExistence type="predicted"/>
<dbReference type="InterPro" id="IPR010982">
    <property type="entry name" value="Lambda_DNA-bd_dom_sf"/>
</dbReference>
<dbReference type="PROSITE" id="PS50943">
    <property type="entry name" value="HTH_CROC1"/>
    <property type="match status" value="1"/>
</dbReference>
<dbReference type="Pfam" id="PF01381">
    <property type="entry name" value="HTH_3"/>
    <property type="match status" value="1"/>
</dbReference>
<dbReference type="AlphaFoldDB" id="A0A8J3P6Q9"/>
<dbReference type="SUPFAM" id="SSF47413">
    <property type="entry name" value="lambda repressor-like DNA-binding domains"/>
    <property type="match status" value="1"/>
</dbReference>
<evidence type="ECO:0000256" key="1">
    <source>
        <dbReference type="SAM" id="MobiDB-lite"/>
    </source>
</evidence>
<feature type="region of interest" description="Disordered" evidence="1">
    <location>
        <begin position="233"/>
        <end position="262"/>
    </location>
</feature>
<dbReference type="SMART" id="SM00530">
    <property type="entry name" value="HTH_XRE"/>
    <property type="match status" value="1"/>
</dbReference>
<accession>A0A8J3P6Q9</accession>
<evidence type="ECO:0000313" key="4">
    <source>
        <dbReference type="Proteomes" id="UP000630887"/>
    </source>
</evidence>
<dbReference type="CDD" id="cd00093">
    <property type="entry name" value="HTH_XRE"/>
    <property type="match status" value="1"/>
</dbReference>
<feature type="region of interest" description="Disordered" evidence="1">
    <location>
        <begin position="1"/>
        <end position="22"/>
    </location>
</feature>
<dbReference type="Proteomes" id="UP000630887">
    <property type="component" value="Unassembled WGS sequence"/>
</dbReference>
<evidence type="ECO:0000313" key="3">
    <source>
        <dbReference type="EMBL" id="GIG06106.1"/>
    </source>
</evidence>
<comment type="caution">
    <text evidence="3">The sequence shown here is derived from an EMBL/GenBank/DDBJ whole genome shotgun (WGS) entry which is preliminary data.</text>
</comment>
<dbReference type="Gene3D" id="1.10.260.40">
    <property type="entry name" value="lambda repressor-like DNA-binding domains"/>
    <property type="match status" value="1"/>
</dbReference>